<evidence type="ECO:0000259" key="1">
    <source>
        <dbReference type="PROSITE" id="PS50106"/>
    </source>
</evidence>
<proteinExistence type="predicted"/>
<evidence type="ECO:0000313" key="2">
    <source>
        <dbReference type="Proteomes" id="UP000694941"/>
    </source>
</evidence>
<accession>A0ABM1TJM7</accession>
<feature type="domain" description="PDZ" evidence="1">
    <location>
        <begin position="1"/>
        <end position="61"/>
    </location>
</feature>
<protein>
    <submittedName>
        <fullName evidence="3">InaD-like protein</fullName>
    </submittedName>
</protein>
<dbReference type="GeneID" id="106471765"/>
<feature type="domain" description="PDZ" evidence="1">
    <location>
        <begin position="77"/>
        <end position="161"/>
    </location>
</feature>
<dbReference type="Pfam" id="PF00595">
    <property type="entry name" value="PDZ"/>
    <property type="match status" value="2"/>
</dbReference>
<feature type="non-terminal residue" evidence="3">
    <location>
        <position position="1"/>
    </location>
</feature>
<dbReference type="RefSeq" id="XP_022256083.1">
    <property type="nucleotide sequence ID" value="XM_022400375.1"/>
</dbReference>
<evidence type="ECO:0000313" key="3">
    <source>
        <dbReference type="RefSeq" id="XP_022256083.1"/>
    </source>
</evidence>
<dbReference type="Gene3D" id="2.30.42.10">
    <property type="match status" value="2"/>
</dbReference>
<dbReference type="PANTHER" id="PTHR19964:SF92">
    <property type="entry name" value="PATJ HOMOLOG"/>
    <property type="match status" value="1"/>
</dbReference>
<name>A0ABM1TJM7_LIMPO</name>
<dbReference type="SUPFAM" id="SSF50156">
    <property type="entry name" value="PDZ domain-like"/>
    <property type="match status" value="2"/>
</dbReference>
<dbReference type="PANTHER" id="PTHR19964">
    <property type="entry name" value="MULTIPLE PDZ DOMAIN PROTEIN"/>
    <property type="match status" value="1"/>
</dbReference>
<keyword evidence="2" id="KW-1185">Reference proteome</keyword>
<dbReference type="Proteomes" id="UP000694941">
    <property type="component" value="Unplaced"/>
</dbReference>
<dbReference type="PROSITE" id="PS50106">
    <property type="entry name" value="PDZ"/>
    <property type="match status" value="2"/>
</dbReference>
<sequence length="314" mass="35287">ESVCVTEVHKDGAAYKDGRLKEGDVLLVVNEVSLQDLPFSEAIRALREAVSPVKLMVLRENPQKLFTTNEIPTKFITVELRKTSIKEHLGLSFIQRINGRGVFITYVEPGSKAAHQNRKILQGDQILEINGHNVRECNQKDVAKMLLNMDGAIVFLLGRIPSLTSSIQEWTRAKLRSRTSTWSSYSAAAREKLQNPRPSLPIGHQGTNLGFPSSAICLDRTCSSHETSPNSSLRKSRLSVVAEGLTVMENTEEEGLNVIIWKDVTTMDQKTLFYLASELLDFNHLPDFQAGVTTRKYISKFLVLFYKKQLDLQL</sequence>
<gene>
    <name evidence="3" type="primary">LOC106471765</name>
</gene>
<dbReference type="InterPro" id="IPR001478">
    <property type="entry name" value="PDZ"/>
</dbReference>
<reference evidence="3" key="1">
    <citation type="submission" date="2025-08" db="UniProtKB">
        <authorList>
            <consortium name="RefSeq"/>
        </authorList>
    </citation>
    <scope>IDENTIFICATION</scope>
    <source>
        <tissue evidence="3">Muscle</tissue>
    </source>
</reference>
<dbReference type="SMART" id="SM00228">
    <property type="entry name" value="PDZ"/>
    <property type="match status" value="2"/>
</dbReference>
<dbReference type="InterPro" id="IPR051342">
    <property type="entry name" value="PDZ_scaffold"/>
</dbReference>
<dbReference type="InterPro" id="IPR036034">
    <property type="entry name" value="PDZ_sf"/>
</dbReference>
<organism evidence="2 3">
    <name type="scientific">Limulus polyphemus</name>
    <name type="common">Atlantic horseshoe crab</name>
    <dbReference type="NCBI Taxonomy" id="6850"/>
    <lineage>
        <taxon>Eukaryota</taxon>
        <taxon>Metazoa</taxon>
        <taxon>Ecdysozoa</taxon>
        <taxon>Arthropoda</taxon>
        <taxon>Chelicerata</taxon>
        <taxon>Merostomata</taxon>
        <taxon>Xiphosura</taxon>
        <taxon>Limulidae</taxon>
        <taxon>Limulus</taxon>
    </lineage>
</organism>